<evidence type="ECO:0000256" key="3">
    <source>
        <dbReference type="ARBA" id="ARBA00022630"/>
    </source>
</evidence>
<gene>
    <name evidence="7" type="ORF">GCM10023169_37970</name>
</gene>
<evidence type="ECO:0000259" key="6">
    <source>
        <dbReference type="Pfam" id="PF01266"/>
    </source>
</evidence>
<dbReference type="Pfam" id="PF01266">
    <property type="entry name" value="DAO"/>
    <property type="match status" value="1"/>
</dbReference>
<sequence length="369" mass="37322">MAASPVSSVIVVGAGIAGASTAFALASRGVAVTVVDDAATGQATAAGAGIVAPWMSASTGRFYDLYAAGGAYYPTLLERLAATGVTTADYRRTGALVVHPDDGVLAEAAARISERVAAAGDVAGHVERLDGADLRELFPPLAHGLGGFLLTGGGRVDGRSLRDALLTAAIRHGARRIKGTVRLSTVGGRTTAEVDATALEADAVVVTAGAWSARLLAAVGADLPVEPQRGQITHLRLEGVDTSRWPTVNPLSDHYLVAFDAGRVVAGATRETGSGFDPRVTAAGQHQVLHDALSIAPGLADATLVETRVGLRPLADDLPVVGEVDDGVWVATGYGAGGLTMGPLLGDALGRAVLGEDTPEISGLAPRPT</sequence>
<feature type="chain" id="PRO_5047516481" evidence="5">
    <location>
        <begin position="25"/>
        <end position="369"/>
    </location>
</feature>
<accession>A0ABP8LNG6</accession>
<dbReference type="PANTHER" id="PTHR13847:SF286">
    <property type="entry name" value="D-AMINO ACID DEHYDROGENASE"/>
    <property type="match status" value="1"/>
</dbReference>
<proteinExistence type="inferred from homology"/>
<dbReference type="PANTHER" id="PTHR13847">
    <property type="entry name" value="SARCOSINE DEHYDROGENASE-RELATED"/>
    <property type="match status" value="1"/>
</dbReference>
<feature type="signal peptide" evidence="5">
    <location>
        <begin position="1"/>
        <end position="24"/>
    </location>
</feature>
<dbReference type="Gene3D" id="3.30.9.10">
    <property type="entry name" value="D-Amino Acid Oxidase, subunit A, domain 2"/>
    <property type="match status" value="1"/>
</dbReference>
<keyword evidence="5" id="KW-0732">Signal</keyword>
<evidence type="ECO:0000256" key="4">
    <source>
        <dbReference type="ARBA" id="ARBA00023002"/>
    </source>
</evidence>
<reference evidence="8" key="1">
    <citation type="journal article" date="2019" name="Int. J. Syst. Evol. Microbiol.">
        <title>The Global Catalogue of Microorganisms (GCM) 10K type strain sequencing project: providing services to taxonomists for standard genome sequencing and annotation.</title>
        <authorList>
            <consortium name="The Broad Institute Genomics Platform"/>
            <consortium name="The Broad Institute Genome Sequencing Center for Infectious Disease"/>
            <person name="Wu L."/>
            <person name="Ma J."/>
        </authorList>
    </citation>
    <scope>NUCLEOTIDE SEQUENCE [LARGE SCALE GENOMIC DNA]</scope>
    <source>
        <strain evidence="8">JCM 17810</strain>
    </source>
</reference>
<dbReference type="RefSeq" id="WP_345218467.1">
    <property type="nucleotide sequence ID" value="NZ_BAABGN010000013.1"/>
</dbReference>
<dbReference type="Gene3D" id="3.50.50.60">
    <property type="entry name" value="FAD/NAD(P)-binding domain"/>
    <property type="match status" value="1"/>
</dbReference>
<protein>
    <submittedName>
        <fullName evidence="7">FAD-dependent oxidoreductase</fullName>
    </submittedName>
</protein>
<comment type="cofactor">
    <cofactor evidence="1">
        <name>FAD</name>
        <dbReference type="ChEBI" id="CHEBI:57692"/>
    </cofactor>
</comment>
<keyword evidence="3" id="KW-0285">Flavoprotein</keyword>
<dbReference type="InterPro" id="IPR006076">
    <property type="entry name" value="FAD-dep_OxRdtase"/>
</dbReference>
<evidence type="ECO:0000256" key="2">
    <source>
        <dbReference type="ARBA" id="ARBA00009410"/>
    </source>
</evidence>
<organism evidence="7 8">
    <name type="scientific">Georgenia halophila</name>
    <dbReference type="NCBI Taxonomy" id="620889"/>
    <lineage>
        <taxon>Bacteria</taxon>
        <taxon>Bacillati</taxon>
        <taxon>Actinomycetota</taxon>
        <taxon>Actinomycetes</taxon>
        <taxon>Micrococcales</taxon>
        <taxon>Bogoriellaceae</taxon>
        <taxon>Georgenia</taxon>
    </lineage>
</organism>
<dbReference type="Proteomes" id="UP001500622">
    <property type="component" value="Unassembled WGS sequence"/>
</dbReference>
<feature type="domain" description="FAD dependent oxidoreductase" evidence="6">
    <location>
        <begin position="9"/>
        <end position="349"/>
    </location>
</feature>
<dbReference type="EMBL" id="BAABGN010000013">
    <property type="protein sequence ID" value="GAA4432329.1"/>
    <property type="molecule type" value="Genomic_DNA"/>
</dbReference>
<keyword evidence="8" id="KW-1185">Reference proteome</keyword>
<keyword evidence="4" id="KW-0560">Oxidoreductase</keyword>
<evidence type="ECO:0000313" key="7">
    <source>
        <dbReference type="EMBL" id="GAA4432329.1"/>
    </source>
</evidence>
<comment type="caution">
    <text evidence="7">The sequence shown here is derived from an EMBL/GenBank/DDBJ whole genome shotgun (WGS) entry which is preliminary data.</text>
</comment>
<evidence type="ECO:0000256" key="1">
    <source>
        <dbReference type="ARBA" id="ARBA00001974"/>
    </source>
</evidence>
<dbReference type="SUPFAM" id="SSF51905">
    <property type="entry name" value="FAD/NAD(P)-binding domain"/>
    <property type="match status" value="1"/>
</dbReference>
<comment type="similarity">
    <text evidence="2">Belongs to the DadA oxidoreductase family.</text>
</comment>
<dbReference type="SUPFAM" id="SSF54373">
    <property type="entry name" value="FAD-linked reductases, C-terminal domain"/>
    <property type="match status" value="1"/>
</dbReference>
<dbReference type="InterPro" id="IPR036188">
    <property type="entry name" value="FAD/NAD-bd_sf"/>
</dbReference>
<evidence type="ECO:0000313" key="8">
    <source>
        <dbReference type="Proteomes" id="UP001500622"/>
    </source>
</evidence>
<evidence type="ECO:0000256" key="5">
    <source>
        <dbReference type="SAM" id="SignalP"/>
    </source>
</evidence>
<name>A0ABP8LNG6_9MICO</name>